<dbReference type="AlphaFoldDB" id="A0A9Q0Y2Y6"/>
<protein>
    <submittedName>
        <fullName evidence="2">Uncharacterized protein</fullName>
    </submittedName>
</protein>
<feature type="non-terminal residue" evidence="2">
    <location>
        <position position="1"/>
    </location>
</feature>
<dbReference type="EMBL" id="JAPFRF010000003">
    <property type="protein sequence ID" value="KAJ7338100.1"/>
    <property type="molecule type" value="Genomic_DNA"/>
</dbReference>
<sequence length="58" mass="6587">ALGPRQGHLLHVLLDILLTQNITLLGNDFPTLKIQKEIKRTTFEEQHCASIVLQLQIL</sequence>
<keyword evidence="1" id="KW-0732">Signal</keyword>
<comment type="caution">
    <text evidence="2">The sequence shown here is derived from an EMBL/GenBank/DDBJ whole genome shotgun (WGS) entry which is preliminary data.</text>
</comment>
<evidence type="ECO:0000313" key="3">
    <source>
        <dbReference type="Proteomes" id="UP001142489"/>
    </source>
</evidence>
<organism evidence="2 3">
    <name type="scientific">Phrynocephalus forsythii</name>
    <dbReference type="NCBI Taxonomy" id="171643"/>
    <lineage>
        <taxon>Eukaryota</taxon>
        <taxon>Metazoa</taxon>
        <taxon>Chordata</taxon>
        <taxon>Craniata</taxon>
        <taxon>Vertebrata</taxon>
        <taxon>Euteleostomi</taxon>
        <taxon>Lepidosauria</taxon>
        <taxon>Squamata</taxon>
        <taxon>Bifurcata</taxon>
        <taxon>Unidentata</taxon>
        <taxon>Episquamata</taxon>
        <taxon>Toxicofera</taxon>
        <taxon>Iguania</taxon>
        <taxon>Acrodonta</taxon>
        <taxon>Agamidae</taxon>
        <taxon>Agaminae</taxon>
        <taxon>Phrynocephalus</taxon>
    </lineage>
</organism>
<gene>
    <name evidence="2" type="ORF">JRQ81_010671</name>
</gene>
<dbReference type="Proteomes" id="UP001142489">
    <property type="component" value="Unassembled WGS sequence"/>
</dbReference>
<evidence type="ECO:0000313" key="2">
    <source>
        <dbReference type="EMBL" id="KAJ7338100.1"/>
    </source>
</evidence>
<feature type="non-terminal residue" evidence="2">
    <location>
        <position position="58"/>
    </location>
</feature>
<feature type="signal peptide" evidence="1">
    <location>
        <begin position="1"/>
        <end position="26"/>
    </location>
</feature>
<proteinExistence type="predicted"/>
<feature type="chain" id="PRO_5040226666" evidence="1">
    <location>
        <begin position="27"/>
        <end position="58"/>
    </location>
</feature>
<reference evidence="2" key="1">
    <citation type="journal article" date="2023" name="DNA Res.">
        <title>Chromosome-level genome assembly of Phrynocephalus forsythii using third-generation DNA sequencing and Hi-C analysis.</title>
        <authorList>
            <person name="Qi Y."/>
            <person name="Zhao W."/>
            <person name="Zhao Y."/>
            <person name="Niu C."/>
            <person name="Cao S."/>
            <person name="Zhang Y."/>
        </authorList>
    </citation>
    <scope>NUCLEOTIDE SEQUENCE</scope>
    <source>
        <tissue evidence="2">Muscle</tissue>
    </source>
</reference>
<accession>A0A9Q0Y2Y6</accession>
<name>A0A9Q0Y2Y6_9SAUR</name>
<keyword evidence="3" id="KW-1185">Reference proteome</keyword>
<evidence type="ECO:0000256" key="1">
    <source>
        <dbReference type="SAM" id="SignalP"/>
    </source>
</evidence>